<protein>
    <submittedName>
        <fullName evidence="3">Putative tick transposon</fullName>
    </submittedName>
</protein>
<dbReference type="Gene3D" id="3.60.10.10">
    <property type="entry name" value="Endonuclease/exonuclease/phosphatase"/>
    <property type="match status" value="1"/>
</dbReference>
<reference evidence="3" key="2">
    <citation type="journal article" date="2015" name="J. Proteomics">
        <title>Sexual differences in the sialomes of the zebra tick, Rhipicephalus pulchellus.</title>
        <authorList>
            <person name="Tan A.W."/>
            <person name="Francischetti I.M."/>
            <person name="Slovak M."/>
            <person name="Kini R.M."/>
            <person name="Ribeiro J.M."/>
        </authorList>
    </citation>
    <scope>NUCLEOTIDE SEQUENCE</scope>
    <source>
        <tissue evidence="3">Salivary gland</tissue>
    </source>
</reference>
<reference evidence="3" key="1">
    <citation type="submission" date="2012-11" db="EMBL/GenBank/DDBJ databases">
        <authorList>
            <person name="Lucero-Rivera Y.E."/>
            <person name="Tovar-Ramirez D."/>
        </authorList>
    </citation>
    <scope>NUCLEOTIDE SEQUENCE</scope>
    <source>
        <tissue evidence="3">Salivary gland</tissue>
    </source>
</reference>
<dbReference type="GO" id="GO:0071897">
    <property type="term" value="P:DNA biosynthetic process"/>
    <property type="evidence" value="ECO:0007669"/>
    <property type="project" value="UniProtKB-ARBA"/>
</dbReference>
<evidence type="ECO:0000313" key="3">
    <source>
        <dbReference type="EMBL" id="JAA57237.1"/>
    </source>
</evidence>
<feature type="region of interest" description="Disordered" evidence="1">
    <location>
        <begin position="850"/>
        <end position="869"/>
    </location>
</feature>
<dbReference type="InterPro" id="IPR036691">
    <property type="entry name" value="Endo/exonu/phosph_ase_sf"/>
</dbReference>
<dbReference type="GO" id="GO:0003676">
    <property type="term" value="F:nucleic acid binding"/>
    <property type="evidence" value="ECO:0007669"/>
    <property type="project" value="InterPro"/>
</dbReference>
<dbReference type="Pfam" id="PF00078">
    <property type="entry name" value="RVT_1"/>
    <property type="match status" value="1"/>
</dbReference>
<dbReference type="PANTHER" id="PTHR19446">
    <property type="entry name" value="REVERSE TRANSCRIPTASES"/>
    <property type="match status" value="1"/>
</dbReference>
<accession>L7M058</accession>
<dbReference type="EMBL" id="GACK01007797">
    <property type="protein sequence ID" value="JAA57237.1"/>
    <property type="molecule type" value="mRNA"/>
</dbReference>
<name>L7M058_RHIPC</name>
<dbReference type="CDD" id="cd01650">
    <property type="entry name" value="RT_nLTR_like"/>
    <property type="match status" value="1"/>
</dbReference>
<feature type="domain" description="Reverse transcriptase" evidence="2">
    <location>
        <begin position="412"/>
        <end position="696"/>
    </location>
</feature>
<dbReference type="InterPro" id="IPR005135">
    <property type="entry name" value="Endo/exonuclease/phosphatase"/>
</dbReference>
<proteinExistence type="evidence at transcript level"/>
<dbReference type="AlphaFoldDB" id="L7M058"/>
<sequence length="1218" mass="136316">MAALPAAAVLVRRNLTVAQRELQGVKIPHVLVELIPRRGQGLFVLNVYSKPSLQHRFGELFRKARAVAGNGPLLVAGDFNAPHGAWGYARETPKGRRLWEDSADQRLELIANPADPTRRGNSACVDTLPDLAFVANIANAQWHNTQEDLGSDHSIIEIRIDTGQHASRGRFESDGKARGRRLRLVEWDAFRKTRKERGRGDQPITNIDEWTETLRGDVEAATHEVPPEANLEVIDSRLLHMWEAKQALLKRWKGQRHNRTLRRRIAKLERDIEEHAFQVCRAQWEETCNGLETQMRGASAWRLFRHLLDPEETKTAQGHKIRRLVRDFGGTPDEFLEAVRERYFRMGEKIQHPMYDGDDNAKLDAEFSEAEIRAVLSSLNTRSAPGPDRVTNKTLRNLDDESVTRLTAYVNECWREGSLPDAWKRARVVMIPKPGKQVTIDNLRPISLTSCVGKVMEHAVLTRVTDYLEDADVFPPTMLGFRRNLSAQDVMLQLKHQVVDDTSSSTKAILGLDLKKAFDSVEHAAILDRVRSLGLGQRIYNYIRDFLTGRRARVIVGNAESMEFETGPTGTPQGSVVSPMLFNLVLLGLPGKLATIEGLHHSLYADDITLWVPGGGCDGHVERTLQMGVDAVQEFLRGTGLECSAAKSELLLYRPTSRGRKTVLSEAGRRSEIRVVTADGVPIPTVEHIRILGLHLQANGHNGEMVRRLGRSVDDTIRLLRRITNRRSGLRESCAIRLVQAYAISRITFVAPYLRWLVSERNKVDCMMRKAFKRAVGVPVSASTDTFFELGLHNTLGELIEAHNIAQYERLSKSKTGRRILESLGITYHTQYGEKTMVPITVRDRLTVPPLPKNMHPTHHVGRRNKRASDLQRMYGDSDEAVYVDAARYPEGRCAHAIAVVNRTGQCIASATVRTGHTEAAEEAAIALALVAAPEAEVVISDSQAAVRGFARGRISWQAARILLSRYGSRDEHRGEMASTSSAHLKTENTTVFLLWTPAHTNVPLAGNQAAHTAARGLTHRAAADSVVASAPESGAMTSLQTEQQEPEWSWGDRLTTFRDITQHYRLNRRKYPPPHEKLSRRQAVTWRLLQTNTYPSPVLLRLCYPSLYPTDACKACGERATLRHMLWECAGKVDVAAAAHFATHVRQRRTSRAVAAAATARGQRPAVAAAAVTATDRLRRRRCRWEEVLTSDELADQLWAVRQAEDAARVQELRAVI</sequence>
<dbReference type="PROSITE" id="PS50878">
    <property type="entry name" value="RT_POL"/>
    <property type="match status" value="1"/>
</dbReference>
<dbReference type="InterPro" id="IPR043502">
    <property type="entry name" value="DNA/RNA_pol_sf"/>
</dbReference>
<feature type="compositionally biased region" description="Basic residues" evidence="1">
    <location>
        <begin position="856"/>
        <end position="866"/>
    </location>
</feature>
<evidence type="ECO:0000256" key="1">
    <source>
        <dbReference type="SAM" id="MobiDB-lite"/>
    </source>
</evidence>
<dbReference type="InterPro" id="IPR000477">
    <property type="entry name" value="RT_dom"/>
</dbReference>
<dbReference type="Gene3D" id="3.30.420.10">
    <property type="entry name" value="Ribonuclease H-like superfamily/Ribonuclease H"/>
    <property type="match status" value="1"/>
</dbReference>
<organism evidence="3">
    <name type="scientific">Rhipicephalus pulchellus</name>
    <name type="common">Yellow backed tick</name>
    <name type="synonym">Dermacentor pulchellus</name>
    <dbReference type="NCBI Taxonomy" id="72859"/>
    <lineage>
        <taxon>Eukaryota</taxon>
        <taxon>Metazoa</taxon>
        <taxon>Ecdysozoa</taxon>
        <taxon>Arthropoda</taxon>
        <taxon>Chelicerata</taxon>
        <taxon>Arachnida</taxon>
        <taxon>Acari</taxon>
        <taxon>Parasitiformes</taxon>
        <taxon>Ixodida</taxon>
        <taxon>Ixodoidea</taxon>
        <taxon>Ixodidae</taxon>
        <taxon>Rhipicephalinae</taxon>
        <taxon>Rhipicephalus</taxon>
        <taxon>Rhipicephalus</taxon>
    </lineage>
</organism>
<dbReference type="InterPro" id="IPR012337">
    <property type="entry name" value="RNaseH-like_sf"/>
</dbReference>
<dbReference type="Pfam" id="PF14529">
    <property type="entry name" value="Exo_endo_phos_2"/>
    <property type="match status" value="1"/>
</dbReference>
<dbReference type="GO" id="GO:0042575">
    <property type="term" value="C:DNA polymerase complex"/>
    <property type="evidence" value="ECO:0007669"/>
    <property type="project" value="UniProtKB-ARBA"/>
</dbReference>
<dbReference type="SUPFAM" id="SSF56672">
    <property type="entry name" value="DNA/RNA polymerases"/>
    <property type="match status" value="1"/>
</dbReference>
<evidence type="ECO:0000259" key="2">
    <source>
        <dbReference type="PROSITE" id="PS50878"/>
    </source>
</evidence>
<dbReference type="SUPFAM" id="SSF53098">
    <property type="entry name" value="Ribonuclease H-like"/>
    <property type="match status" value="1"/>
</dbReference>
<dbReference type="SUPFAM" id="SSF56219">
    <property type="entry name" value="DNase I-like"/>
    <property type="match status" value="1"/>
</dbReference>
<dbReference type="InterPro" id="IPR036397">
    <property type="entry name" value="RNaseH_sf"/>
</dbReference>
<dbReference type="GO" id="GO:0003824">
    <property type="term" value="F:catalytic activity"/>
    <property type="evidence" value="ECO:0007669"/>
    <property type="project" value="InterPro"/>
</dbReference>